<evidence type="ECO:0000313" key="3">
    <source>
        <dbReference type="Proteomes" id="UP000246073"/>
    </source>
</evidence>
<proteinExistence type="predicted"/>
<evidence type="ECO:0000313" key="2">
    <source>
        <dbReference type="EMBL" id="SPL64357.1"/>
    </source>
</evidence>
<dbReference type="AlphaFoldDB" id="A0A2P9HJT7"/>
<organism evidence="2 3">
    <name type="scientific">Ochrobactrum soli</name>
    <dbReference type="NCBI Taxonomy" id="2448455"/>
    <lineage>
        <taxon>Bacteria</taxon>
        <taxon>Pseudomonadati</taxon>
        <taxon>Pseudomonadota</taxon>
        <taxon>Alphaproteobacteria</taxon>
        <taxon>Hyphomicrobiales</taxon>
        <taxon>Brucellaceae</taxon>
        <taxon>Brucella/Ochrobactrum group</taxon>
        <taxon>Ochrobactrum</taxon>
    </lineage>
</organism>
<name>A0A2P9HJT7_9HYPH</name>
<reference evidence="3" key="1">
    <citation type="submission" date="2017-12" db="EMBL/GenBank/DDBJ databases">
        <authorList>
            <person name="Diaz M."/>
        </authorList>
    </citation>
    <scope>NUCLEOTIDE SEQUENCE [LARGE SCALE GENOMIC DNA]</scope>
    <source>
        <strain evidence="3">FI11154</strain>
    </source>
</reference>
<feature type="region of interest" description="Disordered" evidence="1">
    <location>
        <begin position="1"/>
        <end position="24"/>
    </location>
</feature>
<dbReference type="EMBL" id="OOFM01000005">
    <property type="protein sequence ID" value="SPL64357.1"/>
    <property type="molecule type" value="Genomic_DNA"/>
</dbReference>
<dbReference type="Proteomes" id="UP000246073">
    <property type="component" value="Unassembled WGS sequence"/>
</dbReference>
<accession>A0A2P9HJT7</accession>
<evidence type="ECO:0000256" key="1">
    <source>
        <dbReference type="SAM" id="MobiDB-lite"/>
    </source>
</evidence>
<gene>
    <name evidence="2" type="ORF">OHAE_224</name>
</gene>
<sequence>MTADPPCLSRNARNTSNARSPDGWERRCVSDAATLSACIKH</sequence>
<protein>
    <submittedName>
        <fullName evidence="2">Uncharacterized protein</fullName>
    </submittedName>
</protein>